<proteinExistence type="predicted"/>
<dbReference type="PANTHER" id="PTHR46599:SF3">
    <property type="entry name" value="PIGGYBAC TRANSPOSABLE ELEMENT-DERIVED PROTEIN 4"/>
    <property type="match status" value="1"/>
</dbReference>
<gene>
    <name evidence="2" type="ORF">OCBIM_22031325mg</name>
</gene>
<organism evidence="2">
    <name type="scientific">Octopus bimaculoides</name>
    <name type="common">California two-spotted octopus</name>
    <dbReference type="NCBI Taxonomy" id="37653"/>
    <lineage>
        <taxon>Eukaryota</taxon>
        <taxon>Metazoa</taxon>
        <taxon>Spiralia</taxon>
        <taxon>Lophotrochozoa</taxon>
        <taxon>Mollusca</taxon>
        <taxon>Cephalopoda</taxon>
        <taxon>Coleoidea</taxon>
        <taxon>Octopodiformes</taxon>
        <taxon>Octopoda</taxon>
        <taxon>Incirrata</taxon>
        <taxon>Octopodidae</taxon>
        <taxon>Octopus</taxon>
    </lineage>
</organism>
<protein>
    <recommendedName>
        <fullName evidence="1">PiggyBac transposable element-derived protein domain-containing protein</fullName>
    </recommendedName>
</protein>
<dbReference type="AlphaFoldDB" id="A0A0L8GN61"/>
<name>A0A0L8GN61_OCTBM</name>
<evidence type="ECO:0000313" key="2">
    <source>
        <dbReference type="EMBL" id="KOF78050.1"/>
    </source>
</evidence>
<dbReference type="PANTHER" id="PTHR46599">
    <property type="entry name" value="PIGGYBAC TRANSPOSABLE ELEMENT-DERIVED PROTEIN 4"/>
    <property type="match status" value="1"/>
</dbReference>
<accession>A0A0L8GN61</accession>
<evidence type="ECO:0000259" key="1">
    <source>
        <dbReference type="Pfam" id="PF13843"/>
    </source>
</evidence>
<dbReference type="EMBL" id="KQ421218">
    <property type="protein sequence ID" value="KOF78050.1"/>
    <property type="molecule type" value="Genomic_DNA"/>
</dbReference>
<feature type="domain" description="PiggyBac transposable element-derived protein" evidence="1">
    <location>
        <begin position="11"/>
        <end position="98"/>
    </location>
</feature>
<dbReference type="Pfam" id="PF13843">
    <property type="entry name" value="DDE_Tnp_1_7"/>
    <property type="match status" value="1"/>
</dbReference>
<sequence>MAEHSVNELNKSNKIYKSSPVFNHLLEKFKLHYPLRSSLSLDEGMIPTKKNSLSIKQYLKDQLIKWGIKTFLVCGSENGYISNAEVYTGCREDAETLENLVRTIVKSTEGFLWFAQKLSKVAMHTWVAPIKMTNLPNCIGADIITNGHVILFGSFLWAAYNAYVIVGHYKPHNPQGQRMFTFHTFVENLCHELVGNYYRLLPVKIHPNTNFYKITDHTRWKESPPPPAYATLSNRCVVCLGKHNRARQQNPSAAYKDLPKKSKTVYWCNYCKAFLCIGVPQQNCWHDYYAKVQFWR</sequence>
<dbReference type="STRING" id="37653.A0A0L8GN61"/>
<reference evidence="2" key="1">
    <citation type="submission" date="2015-07" db="EMBL/GenBank/DDBJ databases">
        <title>MeaNS - Measles Nucleotide Surveillance Program.</title>
        <authorList>
            <person name="Tran T."/>
            <person name="Druce J."/>
        </authorList>
    </citation>
    <scope>NUCLEOTIDE SEQUENCE</scope>
    <source>
        <strain evidence="2">UCB-OBI-ISO-001</strain>
        <tissue evidence="2">Gonad</tissue>
    </source>
</reference>
<dbReference type="InterPro" id="IPR029526">
    <property type="entry name" value="PGBD"/>
</dbReference>